<reference evidence="2 3" key="1">
    <citation type="journal article" date="2015" name="Int. J. Syst. Evol. Microbiol.">
        <title>Amycolatopsis rhabdoformis sp. nov., an actinomycete isolated from a tropical forest soil.</title>
        <authorList>
            <person name="Souza W.R."/>
            <person name="Silva R.E."/>
            <person name="Goodfellow M."/>
            <person name="Busarakam K."/>
            <person name="Figueiro F.S."/>
            <person name="Ferreira D."/>
            <person name="Rodrigues-Filho E."/>
            <person name="Moraes L.A.B."/>
            <person name="Zucchi T.D."/>
        </authorList>
    </citation>
    <scope>NUCLEOTIDE SEQUENCE [LARGE SCALE GENOMIC DNA]</scope>
    <source>
        <strain evidence="2 3">NCIMB 14900</strain>
    </source>
</reference>
<evidence type="ECO:0000313" key="3">
    <source>
        <dbReference type="Proteomes" id="UP001330812"/>
    </source>
</evidence>
<feature type="region of interest" description="Disordered" evidence="1">
    <location>
        <begin position="1"/>
        <end position="30"/>
    </location>
</feature>
<evidence type="ECO:0008006" key="4">
    <source>
        <dbReference type="Google" id="ProtNLM"/>
    </source>
</evidence>
<name>A0ABZ1I4Q0_9PSEU</name>
<accession>A0ABZ1I4Q0</accession>
<evidence type="ECO:0000256" key="1">
    <source>
        <dbReference type="SAM" id="MobiDB-lite"/>
    </source>
</evidence>
<sequence length="98" mass="9758">MWTGQPVGGGADPGVPAGTREVPMPFGGGDPDLGRANVRGYYAGNGGFTELVVSGVAGTAEAARAVVASLADLGVSELIFNPGTDDVDDVKRLADAVL</sequence>
<keyword evidence="3" id="KW-1185">Reference proteome</keyword>
<protein>
    <recommendedName>
        <fullName evidence="4">LLM class flavin-dependent oxidoreductase</fullName>
    </recommendedName>
</protein>
<gene>
    <name evidence="2" type="ORF">VSH64_39380</name>
</gene>
<organism evidence="2 3">
    <name type="scientific">Amycolatopsis rhabdoformis</name>
    <dbReference type="NCBI Taxonomy" id="1448059"/>
    <lineage>
        <taxon>Bacteria</taxon>
        <taxon>Bacillati</taxon>
        <taxon>Actinomycetota</taxon>
        <taxon>Actinomycetes</taxon>
        <taxon>Pseudonocardiales</taxon>
        <taxon>Pseudonocardiaceae</taxon>
        <taxon>Amycolatopsis</taxon>
    </lineage>
</organism>
<feature type="compositionally biased region" description="Gly residues" evidence="1">
    <location>
        <begin position="1"/>
        <end position="12"/>
    </location>
</feature>
<dbReference type="EMBL" id="CP142149">
    <property type="protein sequence ID" value="WSE28833.1"/>
    <property type="molecule type" value="Genomic_DNA"/>
</dbReference>
<dbReference type="RefSeq" id="WP_326567828.1">
    <property type="nucleotide sequence ID" value="NZ_CP142149.1"/>
</dbReference>
<dbReference type="Proteomes" id="UP001330812">
    <property type="component" value="Chromosome"/>
</dbReference>
<proteinExistence type="predicted"/>
<evidence type="ECO:0000313" key="2">
    <source>
        <dbReference type="EMBL" id="WSE28833.1"/>
    </source>
</evidence>